<accession>A0AAD2DLT0</accession>
<dbReference type="PANTHER" id="PTHR47176:SF1">
    <property type="entry name" value="OS04G0577500 PROTEIN"/>
    <property type="match status" value="1"/>
</dbReference>
<keyword evidence="2" id="KW-1185">Reference proteome</keyword>
<name>A0AAD2DLT0_9LAMI</name>
<evidence type="ECO:0000313" key="1">
    <source>
        <dbReference type="EMBL" id="CAI9756520.1"/>
    </source>
</evidence>
<proteinExistence type="predicted"/>
<sequence length="161" mass="17705">MHLTVADGWHRGNNGGDDCGCFIGVKVSNVPLVLDSEVCAKQRNETIESVEAVDMGGPCIHFQLFDSHCHLQGPRIFKVAPILIGNSLDTGVIHFAINGDSEKDWHLVKEMSDTYPSVVPNFGLHPWYVSDRTDNWLNTLKKFFEVIPSAAIGEIGLDKGS</sequence>
<dbReference type="InterPro" id="IPR032466">
    <property type="entry name" value="Metal_Hydrolase"/>
</dbReference>
<organism evidence="1 2">
    <name type="scientific">Fraxinus pennsylvanica</name>
    <dbReference type="NCBI Taxonomy" id="56036"/>
    <lineage>
        <taxon>Eukaryota</taxon>
        <taxon>Viridiplantae</taxon>
        <taxon>Streptophyta</taxon>
        <taxon>Embryophyta</taxon>
        <taxon>Tracheophyta</taxon>
        <taxon>Spermatophyta</taxon>
        <taxon>Magnoliopsida</taxon>
        <taxon>eudicotyledons</taxon>
        <taxon>Gunneridae</taxon>
        <taxon>Pentapetalae</taxon>
        <taxon>asterids</taxon>
        <taxon>lamiids</taxon>
        <taxon>Lamiales</taxon>
        <taxon>Oleaceae</taxon>
        <taxon>Oleeae</taxon>
        <taxon>Fraxinus</taxon>
    </lineage>
</organism>
<dbReference type="EMBL" id="OU503037">
    <property type="protein sequence ID" value="CAI9756520.1"/>
    <property type="molecule type" value="Genomic_DNA"/>
</dbReference>
<dbReference type="Gene3D" id="3.20.20.140">
    <property type="entry name" value="Metal-dependent hydrolases"/>
    <property type="match status" value="1"/>
</dbReference>
<dbReference type="InterPro" id="IPR001130">
    <property type="entry name" value="TatD-like"/>
</dbReference>
<dbReference type="Proteomes" id="UP000834106">
    <property type="component" value="Chromosome 2"/>
</dbReference>
<reference evidence="1" key="1">
    <citation type="submission" date="2023-05" db="EMBL/GenBank/DDBJ databases">
        <authorList>
            <person name="Huff M."/>
        </authorList>
    </citation>
    <scope>NUCLEOTIDE SEQUENCE</scope>
</reference>
<dbReference type="SUPFAM" id="SSF51556">
    <property type="entry name" value="Metallo-dependent hydrolases"/>
    <property type="match status" value="1"/>
</dbReference>
<dbReference type="GO" id="GO:0016788">
    <property type="term" value="F:hydrolase activity, acting on ester bonds"/>
    <property type="evidence" value="ECO:0007669"/>
    <property type="project" value="InterPro"/>
</dbReference>
<gene>
    <name evidence="1" type="ORF">FPE_LOCUS3950</name>
</gene>
<protein>
    <submittedName>
        <fullName evidence="1">Uncharacterized protein</fullName>
    </submittedName>
</protein>
<evidence type="ECO:0000313" key="2">
    <source>
        <dbReference type="Proteomes" id="UP000834106"/>
    </source>
</evidence>
<dbReference type="Pfam" id="PF01026">
    <property type="entry name" value="TatD_DNase"/>
    <property type="match status" value="1"/>
</dbReference>
<dbReference type="PANTHER" id="PTHR47176">
    <property type="entry name" value="OSJNBA0020J04.13 PROTEIN"/>
    <property type="match status" value="1"/>
</dbReference>
<dbReference type="AlphaFoldDB" id="A0AAD2DLT0"/>